<keyword evidence="1" id="KW-0472">Membrane</keyword>
<keyword evidence="1" id="KW-0812">Transmembrane</keyword>
<dbReference type="InterPro" id="IPR010897">
    <property type="entry name" value="Spore_II_P"/>
</dbReference>
<evidence type="ECO:0000256" key="2">
    <source>
        <dbReference type="SAM" id="SignalP"/>
    </source>
</evidence>
<feature type="chain" id="PRO_5003311167" evidence="2">
    <location>
        <begin position="32"/>
        <end position="388"/>
    </location>
</feature>
<name>F4LT33_TEPAE</name>
<dbReference type="KEGG" id="tep:TepRe1_1156"/>
<proteinExistence type="predicted"/>
<dbReference type="NCBIfam" id="TIGR02867">
    <property type="entry name" value="spore_II_P"/>
    <property type="match status" value="1"/>
</dbReference>
<organism evidence="3 4">
    <name type="scientific">Tepidanaerobacter acetatoxydans (strain DSM 21804 / JCM 16047 / Re1)</name>
    <dbReference type="NCBI Taxonomy" id="1209989"/>
    <lineage>
        <taxon>Bacteria</taxon>
        <taxon>Bacillati</taxon>
        <taxon>Bacillota</taxon>
        <taxon>Clostridia</taxon>
        <taxon>Thermosediminibacterales</taxon>
        <taxon>Tepidanaerobacteraceae</taxon>
        <taxon>Tepidanaerobacter</taxon>
    </lineage>
</organism>
<protein>
    <submittedName>
        <fullName evidence="3">Stage II sporulation protein P</fullName>
    </submittedName>
</protein>
<reference evidence="4" key="1">
    <citation type="journal article" date="2013" name="Genome Announc.">
        <title>First genome sequence of a syntrophic acetate-oxidizing bacterium, Tepidanaerobacter acetatoxydans strain Re1.</title>
        <authorList>
            <person name="Manzoor S."/>
            <person name="Bongcam-Rudloff E."/>
            <person name="Schnurer A."/>
            <person name="Muller B."/>
        </authorList>
    </citation>
    <scope>NUCLEOTIDE SEQUENCE [LARGE SCALE GENOMIC DNA]</scope>
    <source>
        <strain evidence="4">Re1</strain>
    </source>
</reference>
<dbReference type="HOGENOM" id="CLU_040895_0_0_9"/>
<keyword evidence="1" id="KW-1133">Transmembrane helix</keyword>
<dbReference type="KEGG" id="tae:TepiRe1_1258"/>
<keyword evidence="2" id="KW-0732">Signal</keyword>
<dbReference type="EMBL" id="HF563609">
    <property type="protein sequence ID" value="CDI40627.1"/>
    <property type="molecule type" value="Genomic_DNA"/>
</dbReference>
<dbReference type="Proteomes" id="UP000010802">
    <property type="component" value="Chromosome"/>
</dbReference>
<feature type="signal peptide" evidence="2">
    <location>
        <begin position="1"/>
        <end position="31"/>
    </location>
</feature>
<dbReference type="RefSeq" id="WP_013778225.1">
    <property type="nucleotide sequence ID" value="NC_015519.1"/>
</dbReference>
<dbReference type="STRING" id="1209989.TepRe1_1156"/>
<sequence length="388" mass="43288">MMRAASKNKIPTKIITIIIVLMLLWAPTALAEQEMEKGYYTVYEEGTNKKIFSTARVVSIGDQYLNEQNILYEIVKVSGNKAYAKFKEEVDIEQALELPESQVTSEIFQDKQDTLKTSGEKKEKVVAIYHTHSDESYIPTDGKASIPYKGGIFKVGSALKTALEKKGIKVIQSYQPHDPHDSMAYQRSRRTATELLKNVPDAIIDIHRDGVPAEEYQGQVKGQTIAKMQLVVGRQNPQLNTIDNFAKQIKATADKKYPGLIKGIFYGKGGFNQDLYPRSILIEAGTYTNSRYKAQDGANILADVIATTLYGEDYEKEIDLSGRKTTEVPKEGSNTFKTLLWVIGLIIVGFGGYMLISTGGINELSAKLKSFSSRKSTLNEKKKDNDNE</sequence>
<keyword evidence="4" id="KW-1185">Reference proteome</keyword>
<gene>
    <name evidence="3" type="ordered locus">TEPIRE1_1258</name>
</gene>
<feature type="transmembrane region" description="Helical" evidence="1">
    <location>
        <begin position="339"/>
        <end position="361"/>
    </location>
</feature>
<accession>F4LT33</accession>
<dbReference type="eggNOG" id="COG1249">
    <property type="taxonomic scope" value="Bacteria"/>
</dbReference>
<evidence type="ECO:0000313" key="4">
    <source>
        <dbReference type="Proteomes" id="UP000010802"/>
    </source>
</evidence>
<dbReference type="Pfam" id="PF07454">
    <property type="entry name" value="SpoIIP"/>
    <property type="match status" value="1"/>
</dbReference>
<evidence type="ECO:0000256" key="1">
    <source>
        <dbReference type="SAM" id="Phobius"/>
    </source>
</evidence>
<evidence type="ECO:0000313" key="3">
    <source>
        <dbReference type="EMBL" id="CDI40627.1"/>
    </source>
</evidence>
<dbReference type="AlphaFoldDB" id="F4LT33"/>